<dbReference type="GO" id="GO:0005777">
    <property type="term" value="C:peroxisome"/>
    <property type="evidence" value="ECO:0007669"/>
    <property type="project" value="TreeGrafter"/>
</dbReference>
<dbReference type="GO" id="GO:0020037">
    <property type="term" value="F:heme binding"/>
    <property type="evidence" value="ECO:0007669"/>
    <property type="project" value="InterPro"/>
</dbReference>
<keyword evidence="11" id="KW-1185">Reference proteome</keyword>
<evidence type="ECO:0000313" key="10">
    <source>
        <dbReference type="EMBL" id="KAJ3562449.1"/>
    </source>
</evidence>
<dbReference type="InterPro" id="IPR020835">
    <property type="entry name" value="Catalase_sf"/>
</dbReference>
<dbReference type="EMBL" id="JANIEX010000867">
    <property type="protein sequence ID" value="KAJ3562449.1"/>
    <property type="molecule type" value="Genomic_DNA"/>
</dbReference>
<keyword evidence="2" id="KW-0575">Peroxidase</keyword>
<evidence type="ECO:0000256" key="7">
    <source>
        <dbReference type="ARBA" id="ARBA00023324"/>
    </source>
</evidence>
<dbReference type="GO" id="GO:0005739">
    <property type="term" value="C:mitochondrion"/>
    <property type="evidence" value="ECO:0007669"/>
    <property type="project" value="TreeGrafter"/>
</dbReference>
<dbReference type="Gene3D" id="2.40.180.10">
    <property type="entry name" value="Catalase core domain"/>
    <property type="match status" value="1"/>
</dbReference>
<gene>
    <name evidence="10" type="ORF">NP233_g9566</name>
</gene>
<dbReference type="InterPro" id="IPR018028">
    <property type="entry name" value="Catalase"/>
</dbReference>
<feature type="domain" description="Catalase immune-responsive" evidence="9">
    <location>
        <begin position="94"/>
        <end position="152"/>
    </location>
</feature>
<dbReference type="AlphaFoldDB" id="A0AAD5YN25"/>
<keyword evidence="3" id="KW-0349">Heme</keyword>
<sequence length="161" mass="17367">MILPSRPGSSPTKANAARGRIGVNYKQLPINCPLNPVASFGRDGAMSFFNQGSRPVFASTQDALKLVPRPYNDDNHTIWVGGAVKYVSTPSEIDFDQARSFWTGLSQMDQEHFISNVIGHLGQATNPAIRLKQCKIFAHVNATLGEAIAKGVNVTLPASSD</sequence>
<dbReference type="GO" id="GO:0042542">
    <property type="term" value="P:response to hydrogen peroxide"/>
    <property type="evidence" value="ECO:0007669"/>
    <property type="project" value="TreeGrafter"/>
</dbReference>
<evidence type="ECO:0000256" key="1">
    <source>
        <dbReference type="ARBA" id="ARBA00005329"/>
    </source>
</evidence>
<reference evidence="10" key="1">
    <citation type="submission" date="2022-07" db="EMBL/GenBank/DDBJ databases">
        <title>Genome Sequence of Leucocoprinus birnbaumii.</title>
        <authorList>
            <person name="Buettner E."/>
        </authorList>
    </citation>
    <scope>NUCLEOTIDE SEQUENCE</scope>
    <source>
        <strain evidence="10">VT141</strain>
    </source>
</reference>
<evidence type="ECO:0000259" key="8">
    <source>
        <dbReference type="Pfam" id="PF00199"/>
    </source>
</evidence>
<keyword evidence="6" id="KW-0408">Iron</keyword>
<dbReference type="PANTHER" id="PTHR11465">
    <property type="entry name" value="CATALASE"/>
    <property type="match status" value="1"/>
</dbReference>
<dbReference type="GO" id="GO:0042744">
    <property type="term" value="P:hydrogen peroxide catabolic process"/>
    <property type="evidence" value="ECO:0007669"/>
    <property type="project" value="UniProtKB-KW"/>
</dbReference>
<dbReference type="InterPro" id="IPR011614">
    <property type="entry name" value="Catalase_core"/>
</dbReference>
<dbReference type="SUPFAM" id="SSF56634">
    <property type="entry name" value="Heme-dependent catalase-like"/>
    <property type="match status" value="1"/>
</dbReference>
<evidence type="ECO:0000256" key="2">
    <source>
        <dbReference type="ARBA" id="ARBA00022559"/>
    </source>
</evidence>
<dbReference type="GO" id="GO:0046872">
    <property type="term" value="F:metal ion binding"/>
    <property type="evidence" value="ECO:0007669"/>
    <property type="project" value="UniProtKB-KW"/>
</dbReference>
<dbReference type="Pfam" id="PF06628">
    <property type="entry name" value="Catalase-rel"/>
    <property type="match status" value="1"/>
</dbReference>
<dbReference type="PANTHER" id="PTHR11465:SF9">
    <property type="entry name" value="CATALASE"/>
    <property type="match status" value="1"/>
</dbReference>
<evidence type="ECO:0000256" key="5">
    <source>
        <dbReference type="ARBA" id="ARBA00023002"/>
    </source>
</evidence>
<proteinExistence type="inferred from homology"/>
<protein>
    <recommendedName>
        <fullName evidence="12">Catalase</fullName>
    </recommendedName>
</protein>
<keyword evidence="4" id="KW-0479">Metal-binding</keyword>
<dbReference type="Proteomes" id="UP001213000">
    <property type="component" value="Unassembled WGS sequence"/>
</dbReference>
<keyword evidence="7" id="KW-0376">Hydrogen peroxide</keyword>
<dbReference type="PROSITE" id="PS51402">
    <property type="entry name" value="CATALASE_3"/>
    <property type="match status" value="1"/>
</dbReference>
<comment type="similarity">
    <text evidence="1">Belongs to the catalase family.</text>
</comment>
<comment type="caution">
    <text evidence="10">The sequence shown here is derived from an EMBL/GenBank/DDBJ whole genome shotgun (WGS) entry which is preliminary data.</text>
</comment>
<dbReference type="GO" id="GO:0004096">
    <property type="term" value="F:catalase activity"/>
    <property type="evidence" value="ECO:0007669"/>
    <property type="project" value="UniProtKB-EC"/>
</dbReference>
<accession>A0AAD5YN25</accession>
<feature type="domain" description="Catalase core" evidence="8">
    <location>
        <begin position="15"/>
        <end position="60"/>
    </location>
</feature>
<evidence type="ECO:0000256" key="6">
    <source>
        <dbReference type="ARBA" id="ARBA00023004"/>
    </source>
</evidence>
<organism evidence="10 11">
    <name type="scientific">Leucocoprinus birnbaumii</name>
    <dbReference type="NCBI Taxonomy" id="56174"/>
    <lineage>
        <taxon>Eukaryota</taxon>
        <taxon>Fungi</taxon>
        <taxon>Dikarya</taxon>
        <taxon>Basidiomycota</taxon>
        <taxon>Agaricomycotina</taxon>
        <taxon>Agaricomycetes</taxon>
        <taxon>Agaricomycetidae</taxon>
        <taxon>Agaricales</taxon>
        <taxon>Agaricineae</taxon>
        <taxon>Agaricaceae</taxon>
        <taxon>Leucocoprinus</taxon>
    </lineage>
</organism>
<evidence type="ECO:0000259" key="9">
    <source>
        <dbReference type="Pfam" id="PF06628"/>
    </source>
</evidence>
<evidence type="ECO:0008006" key="12">
    <source>
        <dbReference type="Google" id="ProtNLM"/>
    </source>
</evidence>
<evidence type="ECO:0000256" key="4">
    <source>
        <dbReference type="ARBA" id="ARBA00022723"/>
    </source>
</evidence>
<dbReference type="Pfam" id="PF00199">
    <property type="entry name" value="Catalase"/>
    <property type="match status" value="1"/>
</dbReference>
<evidence type="ECO:0000256" key="3">
    <source>
        <dbReference type="ARBA" id="ARBA00022617"/>
    </source>
</evidence>
<evidence type="ECO:0000313" key="11">
    <source>
        <dbReference type="Proteomes" id="UP001213000"/>
    </source>
</evidence>
<name>A0AAD5YN25_9AGAR</name>
<dbReference type="InterPro" id="IPR010582">
    <property type="entry name" value="Catalase_immune_responsive"/>
</dbReference>
<keyword evidence="5" id="KW-0560">Oxidoreductase</keyword>